<feature type="region of interest" description="Disordered" evidence="2">
    <location>
        <begin position="63"/>
        <end position="117"/>
    </location>
</feature>
<feature type="region of interest" description="Disordered" evidence="2">
    <location>
        <begin position="289"/>
        <end position="321"/>
    </location>
</feature>
<evidence type="ECO:0000313" key="3">
    <source>
        <dbReference type="EMBL" id="KAF7191915.1"/>
    </source>
</evidence>
<feature type="compositionally biased region" description="Basic and acidic residues" evidence="2">
    <location>
        <begin position="376"/>
        <end position="390"/>
    </location>
</feature>
<dbReference type="PANTHER" id="PTHR15885">
    <property type="entry name" value="COILED-COIL DOMAIN-CONTAINING PROTEIN 174"/>
    <property type="match status" value="1"/>
</dbReference>
<keyword evidence="4" id="KW-1185">Reference proteome</keyword>
<feature type="compositionally biased region" description="Basic and acidic residues" evidence="2">
    <location>
        <begin position="353"/>
        <end position="369"/>
    </location>
</feature>
<dbReference type="Proteomes" id="UP000660729">
    <property type="component" value="Unassembled WGS sequence"/>
</dbReference>
<feature type="compositionally biased region" description="Basic and acidic residues" evidence="2">
    <location>
        <begin position="193"/>
        <end position="217"/>
    </location>
</feature>
<feature type="region of interest" description="Disordered" evidence="2">
    <location>
        <begin position="352"/>
        <end position="390"/>
    </location>
</feature>
<evidence type="ECO:0000256" key="2">
    <source>
        <dbReference type="SAM" id="MobiDB-lite"/>
    </source>
</evidence>
<feature type="compositionally biased region" description="Basic and acidic residues" evidence="2">
    <location>
        <begin position="265"/>
        <end position="277"/>
    </location>
</feature>
<evidence type="ECO:0000313" key="4">
    <source>
        <dbReference type="Proteomes" id="UP000660729"/>
    </source>
</evidence>
<keyword evidence="1" id="KW-0175">Coiled coil</keyword>
<dbReference type="OrthoDB" id="333551at2759"/>
<dbReference type="InterPro" id="IPR025066">
    <property type="entry name" value="CCDC174-like"/>
</dbReference>
<feature type="region of interest" description="Disordered" evidence="2">
    <location>
        <begin position="244"/>
        <end position="277"/>
    </location>
</feature>
<reference evidence="3" key="1">
    <citation type="submission" date="2020-04" db="EMBL/GenBank/DDBJ databases">
        <title>Draft genome resource of the tomato pathogen Pseudocercospora fuligena.</title>
        <authorList>
            <person name="Zaccaron A."/>
        </authorList>
    </citation>
    <scope>NUCLEOTIDE SEQUENCE</scope>
    <source>
        <strain evidence="3">PF001</strain>
    </source>
</reference>
<protein>
    <submittedName>
        <fullName evidence="3">Uncharacterized protein</fullName>
    </submittedName>
</protein>
<feature type="compositionally biased region" description="Acidic residues" evidence="2">
    <location>
        <begin position="174"/>
        <end position="192"/>
    </location>
</feature>
<accession>A0A8H6VMA8</accession>
<dbReference type="Pfam" id="PF13300">
    <property type="entry name" value="DUF4078"/>
    <property type="match status" value="1"/>
</dbReference>
<comment type="caution">
    <text evidence="3">The sequence shown here is derived from an EMBL/GenBank/DDBJ whole genome shotgun (WGS) entry which is preliminary data.</text>
</comment>
<sequence length="390" mass="44325">MMLPNLLERLILLHHLPDTIFAAIMSSKDSHLYNQGRSRNLNGGKEISSSTTLSFTSQLSSLISSGSNSTSAKTSSGRSRSKKDDIFSTHNRNAAKRAKRDLEPDNAGTFEQKHTTNGEALDRGIWERSKRKMEEKARLYAAMKRGDIEDADERYAVDFDTKWAEARAEGKEDLSDEDNDVEDAGEEVEYVDEFGRTRKGSKLDAMRARQQSDRKTDSYGAKPAAPSSIVYGDAIQHQAFDLDEPRAAQMEELAKKRDKSLTPPPEEHFDSNKEIRNRGTAFYQFSGDAEQRKQQMENLEQERAQTEKIRKEREGKMAERRAQIEARRKEIQSRNAKRKADDFLADLGAEIGVQHERDKQEAEAAKDTEATQATDMTDRIERAIRQEKDD</sequence>
<dbReference type="AlphaFoldDB" id="A0A8H6VMA8"/>
<name>A0A8H6VMA8_9PEZI</name>
<dbReference type="GO" id="GO:0005634">
    <property type="term" value="C:nucleus"/>
    <property type="evidence" value="ECO:0007669"/>
    <property type="project" value="TreeGrafter"/>
</dbReference>
<feature type="compositionally biased region" description="Low complexity" evidence="2">
    <location>
        <begin position="63"/>
        <end position="78"/>
    </location>
</feature>
<dbReference type="EMBL" id="JABCIY010000153">
    <property type="protein sequence ID" value="KAF7191915.1"/>
    <property type="molecule type" value="Genomic_DNA"/>
</dbReference>
<feature type="region of interest" description="Disordered" evidence="2">
    <location>
        <begin position="167"/>
        <end position="225"/>
    </location>
</feature>
<proteinExistence type="predicted"/>
<organism evidence="3 4">
    <name type="scientific">Pseudocercospora fuligena</name>
    <dbReference type="NCBI Taxonomy" id="685502"/>
    <lineage>
        <taxon>Eukaryota</taxon>
        <taxon>Fungi</taxon>
        <taxon>Dikarya</taxon>
        <taxon>Ascomycota</taxon>
        <taxon>Pezizomycotina</taxon>
        <taxon>Dothideomycetes</taxon>
        <taxon>Dothideomycetidae</taxon>
        <taxon>Mycosphaerellales</taxon>
        <taxon>Mycosphaerellaceae</taxon>
        <taxon>Pseudocercospora</taxon>
    </lineage>
</organism>
<evidence type="ECO:0000256" key="1">
    <source>
        <dbReference type="ARBA" id="ARBA00023054"/>
    </source>
</evidence>
<gene>
    <name evidence="3" type="ORF">HII31_06725</name>
</gene>
<dbReference type="PANTHER" id="PTHR15885:SF1">
    <property type="entry name" value="COILED-COIL DOMAIN-CONTAINING PROTEIN 174"/>
    <property type="match status" value="1"/>
</dbReference>